<dbReference type="GeneID" id="58537173"/>
<dbReference type="RefSeq" id="WP_004276981.1">
    <property type="nucleotide sequence ID" value="NZ_CABKPM010000001.1"/>
</dbReference>
<dbReference type="OrthoDB" id="5356030at2"/>
<evidence type="ECO:0000313" key="4">
    <source>
        <dbReference type="Proteomes" id="UP000535305"/>
    </source>
</evidence>
<evidence type="ECO:0000313" key="1">
    <source>
        <dbReference type="EMBL" id="EAJ1621169.1"/>
    </source>
</evidence>
<dbReference type="EMBL" id="AABVLA010000002">
    <property type="protein sequence ID" value="EAJ1621169.1"/>
    <property type="molecule type" value="Genomic_DNA"/>
</dbReference>
<proteinExistence type="predicted"/>
<reference evidence="2 3" key="2">
    <citation type="submission" date="2018-12" db="EMBL/GenBank/DDBJ databases">
        <authorList>
            <consortium name="Pathogen Informatics"/>
        </authorList>
    </citation>
    <scope>NUCLEOTIDE SEQUENCE [LARGE SCALE GENOMIC DNA]</scope>
    <source>
        <strain evidence="2 3">NCTC11541</strain>
    </source>
</reference>
<evidence type="ECO:0000313" key="3">
    <source>
        <dbReference type="Proteomes" id="UP000278157"/>
    </source>
</evidence>
<reference evidence="1 4" key="1">
    <citation type="submission" date="2018-06" db="EMBL/GenBank/DDBJ databases">
        <authorList>
            <consortium name="PulseNet: The National Subtyping Network for Foodborne Disease Surveillance"/>
            <person name="Tarr C.L."/>
            <person name="Trees E."/>
            <person name="Katz L.S."/>
            <person name="Carleton-Romer H.A."/>
            <person name="Stroika S."/>
            <person name="Kucerova Z."/>
            <person name="Roache K.F."/>
            <person name="Sabol A.L."/>
            <person name="Besser J."/>
            <person name="Gerner-Smidt P."/>
        </authorList>
    </citation>
    <scope>NUCLEOTIDE SEQUENCE [LARGE SCALE GENOMIC DNA]</scope>
    <source>
        <strain evidence="1 4">PNUSAC003104</strain>
    </source>
</reference>
<sequence>MANNLKQVIINISAKDFVIKCSEEFADFLEDDIALLSNGTKKMELKSFVDAFVKKSYQNYTLQKKLQKLIKTMNENINTNSTNNEPQKSL</sequence>
<organism evidence="1 4">
    <name type="scientific">Campylobacter upsaliensis</name>
    <dbReference type="NCBI Taxonomy" id="28080"/>
    <lineage>
        <taxon>Bacteria</taxon>
        <taxon>Pseudomonadati</taxon>
        <taxon>Campylobacterota</taxon>
        <taxon>Epsilonproteobacteria</taxon>
        <taxon>Campylobacterales</taxon>
        <taxon>Campylobacteraceae</taxon>
        <taxon>Campylobacter</taxon>
    </lineage>
</organism>
<dbReference type="Proteomes" id="UP000278157">
    <property type="component" value="Chromosome"/>
</dbReference>
<name>A0A381DU76_CAMUP</name>
<dbReference type="Proteomes" id="UP000535305">
    <property type="component" value="Unassembled WGS sequence"/>
</dbReference>
<keyword evidence="4" id="KW-1185">Reference proteome</keyword>
<evidence type="ECO:0000313" key="2">
    <source>
        <dbReference type="EMBL" id="VEG84507.1"/>
    </source>
</evidence>
<protein>
    <submittedName>
        <fullName evidence="1">Uncharacterized protein</fullName>
    </submittedName>
</protein>
<gene>
    <name evidence="1" type="ORF">CT510_00655</name>
    <name evidence="2" type="ORF">NCTC11541_00536</name>
</gene>
<dbReference type="AlphaFoldDB" id="A0A381DU76"/>
<dbReference type="EMBL" id="LR134372">
    <property type="protein sequence ID" value="VEG84507.1"/>
    <property type="molecule type" value="Genomic_DNA"/>
</dbReference>
<accession>A0A381DU76</accession>